<organism evidence="3">
    <name type="scientific">freshwater metagenome</name>
    <dbReference type="NCBI Taxonomy" id="449393"/>
    <lineage>
        <taxon>unclassified sequences</taxon>
        <taxon>metagenomes</taxon>
        <taxon>ecological metagenomes</taxon>
    </lineage>
</organism>
<reference evidence="3" key="1">
    <citation type="submission" date="2020-05" db="EMBL/GenBank/DDBJ databases">
        <authorList>
            <person name="Chiriac C."/>
            <person name="Salcher M."/>
            <person name="Ghai R."/>
            <person name="Kavagutti S V."/>
        </authorList>
    </citation>
    <scope>NUCLEOTIDE SEQUENCE</scope>
</reference>
<gene>
    <name evidence="2" type="ORF">UFOPK1353_00124</name>
    <name evidence="3" type="ORF">UFOPK2855_00458</name>
    <name evidence="4" type="ORF">UFOPK4020_00411</name>
    <name evidence="5" type="ORF">UFOPK4345_00388</name>
</gene>
<dbReference type="EMBL" id="CAFBOV010000057">
    <property type="protein sequence ID" value="CAB4993833.1"/>
    <property type="molecule type" value="Genomic_DNA"/>
</dbReference>
<dbReference type="PANTHER" id="PTHR30290">
    <property type="entry name" value="PERIPLASMIC BINDING COMPONENT OF ABC TRANSPORTER"/>
    <property type="match status" value="1"/>
</dbReference>
<dbReference type="AlphaFoldDB" id="A0A6J6UBG0"/>
<evidence type="ECO:0000313" key="3">
    <source>
        <dbReference type="EMBL" id="CAB4757142.1"/>
    </source>
</evidence>
<dbReference type="Gene3D" id="3.10.105.10">
    <property type="entry name" value="Dipeptide-binding Protein, Domain 3"/>
    <property type="match status" value="1"/>
</dbReference>
<feature type="domain" description="Solute-binding protein family 5" evidence="1">
    <location>
        <begin position="64"/>
        <end position="412"/>
    </location>
</feature>
<dbReference type="EMBL" id="CAEZZK010000069">
    <property type="protein sequence ID" value="CAB4757142.1"/>
    <property type="molecule type" value="Genomic_DNA"/>
</dbReference>
<dbReference type="EMBL" id="CAFBQV010000040">
    <property type="protein sequence ID" value="CAB5061728.1"/>
    <property type="molecule type" value="Genomic_DNA"/>
</dbReference>
<dbReference type="Gene3D" id="3.90.76.10">
    <property type="entry name" value="Dipeptide-binding Protein, Domain 1"/>
    <property type="match status" value="1"/>
</dbReference>
<protein>
    <submittedName>
        <fullName evidence="3">Unannotated protein</fullName>
    </submittedName>
</protein>
<dbReference type="GO" id="GO:1904680">
    <property type="term" value="F:peptide transmembrane transporter activity"/>
    <property type="evidence" value="ECO:0007669"/>
    <property type="project" value="TreeGrafter"/>
</dbReference>
<name>A0A6J6UBG0_9ZZZZ</name>
<evidence type="ECO:0000313" key="4">
    <source>
        <dbReference type="EMBL" id="CAB4993833.1"/>
    </source>
</evidence>
<dbReference type="Pfam" id="PF00496">
    <property type="entry name" value="SBP_bac_5"/>
    <property type="match status" value="1"/>
</dbReference>
<evidence type="ECO:0000313" key="5">
    <source>
        <dbReference type="EMBL" id="CAB5061728.1"/>
    </source>
</evidence>
<dbReference type="InterPro" id="IPR039424">
    <property type="entry name" value="SBP_5"/>
</dbReference>
<dbReference type="SUPFAM" id="SSF53850">
    <property type="entry name" value="Periplasmic binding protein-like II"/>
    <property type="match status" value="1"/>
</dbReference>
<sequence>MRSTTKVARLAIALITVSLIGAACGGSDDAATSETAPVAATSYPTSLDDCATVSYDYVKPANVGGMTITYDINPAAVWDDGSQITVADFKATWEASLNTPGSISTSGYDLVTGVEAGSSDKQAVVTLKAVYAPWRGLFSGLIKAAAVKNTMDVSGDFADNIPFSGRPYKIQSWSPDQIVYVPNDKYWGDDKAVAKKFVMVPKADSDTEIASIKAGEVDFIYPQFYAGIEDAVKQENIQSQIDYGGDYEGFYFQQKCGPFADPNFRAAFSMSIDREALFEQIYVPLGGKELLQCGPMVPGPYCAGDEFANSYDPAGAETLLTENGWTKGADGFWVDPSGKVPDVRWIINTGNTRRESTQAYLIPLLTAAGFKVRADNCDAACYFEKRLPGMDYDMAMYISTAPPDPSYLTSSFVCDLIPTEANKNVGQNFNGWCNAEASDLMYASDVDADATTRADKIKQALALMAKDHVMLPLMQFPKSGFARTDKVAGPWNGELNNYQAFRNIHLWQDVDGDGQIVLGAEQWPECLNPITECANSSWMVWTTSFQVMPGAYATTNESTYVVTNLLTGEATVKINS</sequence>
<accession>A0A6J6UBG0</accession>
<dbReference type="Gene3D" id="3.40.190.10">
    <property type="entry name" value="Periplasmic binding protein-like II"/>
    <property type="match status" value="1"/>
</dbReference>
<dbReference type="EMBL" id="CAEZSE010000011">
    <property type="protein sequence ID" value="CAB4530081.1"/>
    <property type="molecule type" value="Genomic_DNA"/>
</dbReference>
<proteinExistence type="predicted"/>
<dbReference type="GO" id="GO:0015833">
    <property type="term" value="P:peptide transport"/>
    <property type="evidence" value="ECO:0007669"/>
    <property type="project" value="TreeGrafter"/>
</dbReference>
<evidence type="ECO:0000313" key="2">
    <source>
        <dbReference type="EMBL" id="CAB4530081.1"/>
    </source>
</evidence>
<dbReference type="PROSITE" id="PS51257">
    <property type="entry name" value="PROKAR_LIPOPROTEIN"/>
    <property type="match status" value="1"/>
</dbReference>
<dbReference type="InterPro" id="IPR000914">
    <property type="entry name" value="SBP_5_dom"/>
</dbReference>
<evidence type="ECO:0000259" key="1">
    <source>
        <dbReference type="Pfam" id="PF00496"/>
    </source>
</evidence>